<evidence type="ECO:0008006" key="3">
    <source>
        <dbReference type="Google" id="ProtNLM"/>
    </source>
</evidence>
<protein>
    <recommendedName>
        <fullName evidence="3">Phage ABA sandwich domain-containing protein</fullName>
    </recommendedName>
</protein>
<dbReference type="EMBL" id="QBUD01000007">
    <property type="protein sequence ID" value="PUB13608.1"/>
    <property type="molecule type" value="Genomic_DNA"/>
</dbReference>
<keyword evidence="2" id="KW-1185">Reference proteome</keyword>
<gene>
    <name evidence="1" type="ORF">C8N45_10768</name>
</gene>
<dbReference type="Proteomes" id="UP000244523">
    <property type="component" value="Unassembled WGS sequence"/>
</dbReference>
<dbReference type="AlphaFoldDB" id="A0A2T6KEQ8"/>
<evidence type="ECO:0000313" key="1">
    <source>
        <dbReference type="EMBL" id="PUB13608.1"/>
    </source>
</evidence>
<proteinExistence type="predicted"/>
<dbReference type="OrthoDB" id="7857658at2"/>
<accession>A0A2T6KEQ8</accession>
<sequence length="123" mass="13498">MKDPELDILIEELEKRTDLTVADFDGVSHGLGFLLPELAETNLLDAAHIGTSDSAMHIADKAFPNWAVHIHGRANDKNGHWRCTLRESDSRDNDAVIGRGRSPVLGQAILAATMRLAMSLKKD</sequence>
<reference evidence="1 2" key="1">
    <citation type="submission" date="2018-04" db="EMBL/GenBank/DDBJ databases">
        <title>Genomic Encyclopedia of Archaeal and Bacterial Type Strains, Phase II (KMG-II): from individual species to whole genera.</title>
        <authorList>
            <person name="Goeker M."/>
        </authorList>
    </citation>
    <scope>NUCLEOTIDE SEQUENCE [LARGE SCALE GENOMIC DNA]</scope>
    <source>
        <strain evidence="1 2">DSM 29955</strain>
    </source>
</reference>
<dbReference type="RefSeq" id="WP_133175981.1">
    <property type="nucleotide sequence ID" value="NZ_QBUD01000007.1"/>
</dbReference>
<evidence type="ECO:0000313" key="2">
    <source>
        <dbReference type="Proteomes" id="UP000244523"/>
    </source>
</evidence>
<organism evidence="1 2">
    <name type="scientific">Yoonia sediminilitoris</name>
    <dbReference type="NCBI Taxonomy" id="1286148"/>
    <lineage>
        <taxon>Bacteria</taxon>
        <taxon>Pseudomonadati</taxon>
        <taxon>Pseudomonadota</taxon>
        <taxon>Alphaproteobacteria</taxon>
        <taxon>Rhodobacterales</taxon>
        <taxon>Paracoccaceae</taxon>
        <taxon>Yoonia</taxon>
    </lineage>
</organism>
<name>A0A2T6KEQ8_9RHOB</name>
<comment type="caution">
    <text evidence="1">The sequence shown here is derived from an EMBL/GenBank/DDBJ whole genome shotgun (WGS) entry which is preliminary data.</text>
</comment>